<dbReference type="RefSeq" id="WP_145360230.1">
    <property type="nucleotide sequence ID" value="NZ_CP036265.1"/>
</dbReference>
<proteinExistence type="predicted"/>
<evidence type="ECO:0000313" key="3">
    <source>
        <dbReference type="Proteomes" id="UP000318741"/>
    </source>
</evidence>
<dbReference type="AlphaFoldDB" id="A0A517PD96"/>
<dbReference type="Proteomes" id="UP000318741">
    <property type="component" value="Chromosome"/>
</dbReference>
<reference evidence="2 3" key="1">
    <citation type="submission" date="2019-02" db="EMBL/GenBank/DDBJ databases">
        <title>Deep-cultivation of Planctomycetes and their phenomic and genomic characterization uncovers novel biology.</title>
        <authorList>
            <person name="Wiegand S."/>
            <person name="Jogler M."/>
            <person name="Boedeker C."/>
            <person name="Pinto D."/>
            <person name="Vollmers J."/>
            <person name="Rivas-Marin E."/>
            <person name="Kohn T."/>
            <person name="Peeters S.H."/>
            <person name="Heuer A."/>
            <person name="Rast P."/>
            <person name="Oberbeckmann S."/>
            <person name="Bunk B."/>
            <person name="Jeske O."/>
            <person name="Meyerdierks A."/>
            <person name="Storesund J.E."/>
            <person name="Kallscheuer N."/>
            <person name="Luecker S."/>
            <person name="Lage O.M."/>
            <person name="Pohl T."/>
            <person name="Merkel B.J."/>
            <person name="Hornburger P."/>
            <person name="Mueller R.-W."/>
            <person name="Bruemmer F."/>
            <person name="Labrenz M."/>
            <person name="Spormann A.M."/>
            <person name="Op den Camp H."/>
            <person name="Overmann J."/>
            <person name="Amann R."/>
            <person name="Jetten M.S.M."/>
            <person name="Mascher T."/>
            <person name="Medema M.H."/>
            <person name="Devos D.P."/>
            <person name="Kaster A.-K."/>
            <person name="Ovreas L."/>
            <person name="Rohde M."/>
            <person name="Galperin M.Y."/>
            <person name="Jogler C."/>
        </authorList>
    </citation>
    <scope>NUCLEOTIDE SEQUENCE [LARGE SCALE GENOMIC DNA]</scope>
    <source>
        <strain evidence="2 3">CA12</strain>
    </source>
</reference>
<name>A0A517PD96_9PLAN</name>
<dbReference type="KEGG" id="acaf:CA12_34710"/>
<gene>
    <name evidence="2" type="ORF">CA12_34710</name>
</gene>
<feature type="signal peptide" evidence="1">
    <location>
        <begin position="1"/>
        <end position="20"/>
    </location>
</feature>
<protein>
    <submittedName>
        <fullName evidence="2">Uncharacterized protein</fullName>
    </submittedName>
</protein>
<keyword evidence="3" id="KW-1185">Reference proteome</keyword>
<keyword evidence="1" id="KW-0732">Signal</keyword>
<evidence type="ECO:0000256" key="1">
    <source>
        <dbReference type="SAM" id="SignalP"/>
    </source>
</evidence>
<organism evidence="2 3">
    <name type="scientific">Alienimonas californiensis</name>
    <dbReference type="NCBI Taxonomy" id="2527989"/>
    <lineage>
        <taxon>Bacteria</taxon>
        <taxon>Pseudomonadati</taxon>
        <taxon>Planctomycetota</taxon>
        <taxon>Planctomycetia</taxon>
        <taxon>Planctomycetales</taxon>
        <taxon>Planctomycetaceae</taxon>
        <taxon>Alienimonas</taxon>
    </lineage>
</organism>
<evidence type="ECO:0000313" key="2">
    <source>
        <dbReference type="EMBL" id="QDT17350.1"/>
    </source>
</evidence>
<dbReference type="EMBL" id="CP036265">
    <property type="protein sequence ID" value="QDT17350.1"/>
    <property type="molecule type" value="Genomic_DNA"/>
</dbReference>
<dbReference type="OrthoDB" id="250033at2"/>
<accession>A0A517PD96</accession>
<feature type="chain" id="PRO_5021987932" evidence="1">
    <location>
        <begin position="21"/>
        <end position="306"/>
    </location>
</feature>
<sequence precursor="true">MTPLLLAALSLAPLADPAGAAGPEYLLRYKFEPETSLRHEIVTTVTIDSVSQGAPQLVQNAGKTVQRMDVLPLPADAAEGTAGVLRVHSEKVKLSAQFDAQPPTSYDSEKDEPVVGGYEQVDAVAKAPLGELTVSDLGQVTHAVSLLPGMENLAPEEAADVYKDLFPRLPEERVAVGQSWVQTLKVRVQEGKLAKPWTLRRRSTLTKVENGVATIVVKITPLPPPTEPSFEEQLAMKCPAGLLEFDIETGRILTLRAEVDAEIVGFRGPGSLLKLKSLHYQKLIESGPTETLVPAKTASSDTAEIR</sequence>